<reference evidence="3" key="4">
    <citation type="journal article" date="2008" name="Nucleic Acids Res.">
        <title>The rice annotation project database (RAP-DB): 2008 update.</title>
        <authorList>
            <consortium name="The rice annotation project (RAP)"/>
        </authorList>
    </citation>
    <scope>GENOME REANNOTATION</scope>
    <source>
        <strain evidence="3">cv. Nipponbare</strain>
    </source>
</reference>
<reference evidence="3" key="3">
    <citation type="journal article" date="2005" name="Nature">
        <title>The map-based sequence of the rice genome.</title>
        <authorList>
            <consortium name="International rice genome sequencing project (IRGSP)"/>
            <person name="Matsumoto T."/>
            <person name="Wu J."/>
            <person name="Kanamori H."/>
            <person name="Katayose Y."/>
            <person name="Fujisawa M."/>
            <person name="Namiki N."/>
            <person name="Mizuno H."/>
            <person name="Yamamoto K."/>
            <person name="Antonio B.A."/>
            <person name="Baba T."/>
            <person name="Sakata K."/>
            <person name="Nagamura Y."/>
            <person name="Aoki H."/>
            <person name="Arikawa K."/>
            <person name="Arita K."/>
            <person name="Bito T."/>
            <person name="Chiden Y."/>
            <person name="Fujitsuka N."/>
            <person name="Fukunaka R."/>
            <person name="Hamada M."/>
            <person name="Harada C."/>
            <person name="Hayashi A."/>
            <person name="Hijishita S."/>
            <person name="Honda M."/>
            <person name="Hosokawa S."/>
            <person name="Ichikawa Y."/>
            <person name="Idonuma A."/>
            <person name="Iijima M."/>
            <person name="Ikeda M."/>
            <person name="Ikeno M."/>
            <person name="Ito K."/>
            <person name="Ito S."/>
            <person name="Ito T."/>
            <person name="Ito Y."/>
            <person name="Ito Y."/>
            <person name="Iwabuchi A."/>
            <person name="Kamiya K."/>
            <person name="Karasawa W."/>
            <person name="Kurita K."/>
            <person name="Katagiri S."/>
            <person name="Kikuta A."/>
            <person name="Kobayashi H."/>
            <person name="Kobayashi N."/>
            <person name="Machita K."/>
            <person name="Maehara T."/>
            <person name="Masukawa M."/>
            <person name="Mizubayashi T."/>
            <person name="Mukai Y."/>
            <person name="Nagasaki H."/>
            <person name="Nagata Y."/>
            <person name="Naito S."/>
            <person name="Nakashima M."/>
            <person name="Nakama Y."/>
            <person name="Nakamichi Y."/>
            <person name="Nakamura M."/>
            <person name="Meguro A."/>
            <person name="Negishi M."/>
            <person name="Ohta I."/>
            <person name="Ohta T."/>
            <person name="Okamoto M."/>
            <person name="Ono N."/>
            <person name="Saji S."/>
            <person name="Sakaguchi M."/>
            <person name="Sakai K."/>
            <person name="Shibata M."/>
            <person name="Shimokawa T."/>
            <person name="Song J."/>
            <person name="Takazaki Y."/>
            <person name="Terasawa K."/>
            <person name="Tsugane M."/>
            <person name="Tsuji K."/>
            <person name="Ueda S."/>
            <person name="Waki K."/>
            <person name="Yamagata H."/>
            <person name="Yamamoto M."/>
            <person name="Yamamoto S."/>
            <person name="Yamane H."/>
            <person name="Yoshiki S."/>
            <person name="Yoshihara R."/>
            <person name="Yukawa K."/>
            <person name="Zhong H."/>
            <person name="Yano M."/>
            <person name="Yuan Q."/>
            <person name="Ouyang S."/>
            <person name="Liu J."/>
            <person name="Jones K.M."/>
            <person name="Gansberger K."/>
            <person name="Moffat K."/>
            <person name="Hill J."/>
            <person name="Bera J."/>
            <person name="Fadrosh D."/>
            <person name="Jin S."/>
            <person name="Johri S."/>
            <person name="Kim M."/>
            <person name="Overton L."/>
            <person name="Reardon M."/>
            <person name="Tsitrin T."/>
            <person name="Vuong H."/>
            <person name="Weaver B."/>
            <person name="Ciecko A."/>
            <person name="Tallon L."/>
            <person name="Jackson J."/>
            <person name="Pai G."/>
            <person name="Aken S.V."/>
            <person name="Utterback T."/>
            <person name="Reidmuller S."/>
            <person name="Feldblyum T."/>
            <person name="Hsiao J."/>
            <person name="Zismann V."/>
            <person name="Iobst S."/>
            <person name="de Vazeille A.R."/>
            <person name="Buell C.R."/>
            <person name="Ying K."/>
            <person name="Li Y."/>
            <person name="Lu T."/>
            <person name="Huang Y."/>
            <person name="Zhao Q."/>
            <person name="Feng Q."/>
            <person name="Zhang L."/>
            <person name="Zhu J."/>
            <person name="Weng Q."/>
            <person name="Mu J."/>
            <person name="Lu Y."/>
            <person name="Fan D."/>
            <person name="Liu Y."/>
            <person name="Guan J."/>
            <person name="Zhang Y."/>
            <person name="Yu S."/>
            <person name="Liu X."/>
            <person name="Zhang Y."/>
            <person name="Hong G."/>
            <person name="Han B."/>
            <person name="Choisne N."/>
            <person name="Demange N."/>
            <person name="Orjeda G."/>
            <person name="Samain S."/>
            <person name="Cattolico L."/>
            <person name="Pelletier E."/>
            <person name="Couloux A."/>
            <person name="Segurens B."/>
            <person name="Wincker P."/>
            <person name="D'Hont A."/>
            <person name="Scarpelli C."/>
            <person name="Weissenbach J."/>
            <person name="Salanoubat M."/>
            <person name="Quetier F."/>
            <person name="Yu Y."/>
            <person name="Kim H.R."/>
            <person name="Rambo T."/>
            <person name="Currie J."/>
            <person name="Collura K."/>
            <person name="Luo M."/>
            <person name="Yang T."/>
            <person name="Ammiraju J.S.S."/>
            <person name="Engler F."/>
            <person name="Soderlund C."/>
            <person name="Wing R.A."/>
            <person name="Palmer L.E."/>
            <person name="de la Bastide M."/>
            <person name="Spiegel L."/>
            <person name="Nascimento L."/>
            <person name="Zutavern T."/>
            <person name="O'Shaughnessy A."/>
            <person name="Dike S."/>
            <person name="Dedhia N."/>
            <person name="Preston R."/>
            <person name="Balija V."/>
            <person name="McCombie W.R."/>
            <person name="Chow T."/>
            <person name="Chen H."/>
            <person name="Chung M."/>
            <person name="Chen C."/>
            <person name="Shaw J."/>
            <person name="Wu H."/>
            <person name="Hsiao K."/>
            <person name="Chao Y."/>
            <person name="Chu M."/>
            <person name="Cheng C."/>
            <person name="Hour A."/>
            <person name="Lee P."/>
            <person name="Lin S."/>
            <person name="Lin Y."/>
            <person name="Liou J."/>
            <person name="Liu S."/>
            <person name="Hsing Y."/>
            <person name="Raghuvanshi S."/>
            <person name="Mohanty A."/>
            <person name="Bharti A.K."/>
            <person name="Gaur A."/>
            <person name="Gupta V."/>
            <person name="Kumar D."/>
            <person name="Ravi V."/>
            <person name="Vij S."/>
            <person name="Kapur A."/>
            <person name="Khurana P."/>
            <person name="Khurana P."/>
            <person name="Khurana J.P."/>
            <person name="Tyagi A.K."/>
            <person name="Gaikwad K."/>
            <person name="Singh A."/>
            <person name="Dalal V."/>
            <person name="Srivastava S."/>
            <person name="Dixit A."/>
            <person name="Pal A.K."/>
            <person name="Ghazi I.A."/>
            <person name="Yadav M."/>
            <person name="Pandit A."/>
            <person name="Bhargava A."/>
            <person name="Sureshbabu K."/>
            <person name="Batra K."/>
            <person name="Sharma T.R."/>
            <person name="Mohapatra T."/>
            <person name="Singh N.K."/>
            <person name="Messing J."/>
            <person name="Nelson A.B."/>
            <person name="Fuks G."/>
            <person name="Kavchok S."/>
            <person name="Keizer G."/>
            <person name="Linton E."/>
            <person name="Llaca V."/>
            <person name="Song R."/>
            <person name="Tanyolac B."/>
            <person name="Young S."/>
            <person name="Ho-Il K."/>
            <person name="Hahn J.H."/>
            <person name="Sangsakoo G."/>
            <person name="Vanavichit A."/>
            <person name="de Mattos Luiz.A.T."/>
            <person name="Zimmer P.D."/>
            <person name="Malone G."/>
            <person name="Dellagostin O."/>
            <person name="de Oliveira A.C."/>
            <person name="Bevan M."/>
            <person name="Bancroft I."/>
            <person name="Minx P."/>
            <person name="Cordum H."/>
            <person name="Wilson R."/>
            <person name="Cheng Z."/>
            <person name="Jin W."/>
            <person name="Jiang J."/>
            <person name="Leong S.A."/>
            <person name="Iwama H."/>
            <person name="Gojobori T."/>
            <person name="Itoh T."/>
            <person name="Niimura Y."/>
            <person name="Fujii Y."/>
            <person name="Habara T."/>
            <person name="Sakai H."/>
            <person name="Sato Y."/>
            <person name="Wilson G."/>
            <person name="Kumar K."/>
            <person name="McCouch S."/>
            <person name="Juretic N."/>
            <person name="Hoen D."/>
            <person name="Wright S."/>
            <person name="Bruskiewich R."/>
            <person name="Bureau T."/>
            <person name="Miyao A."/>
            <person name="Hirochika H."/>
            <person name="Nishikawa T."/>
            <person name="Kadowaki K."/>
            <person name="Sugiura M."/>
            <person name="Burr B."/>
            <person name="Sasaki T."/>
        </authorList>
    </citation>
    <scope>NUCLEOTIDE SEQUENCE [LARGE SCALE GENOMIC DNA]</scope>
    <source>
        <strain evidence="3">cv. Nipponbare</strain>
    </source>
</reference>
<accession>Q69N80</accession>
<evidence type="ECO:0000313" key="3">
    <source>
        <dbReference type="Proteomes" id="UP000000763"/>
    </source>
</evidence>
<protein>
    <submittedName>
        <fullName evidence="2">Uncharacterized protein</fullName>
    </submittedName>
</protein>
<evidence type="ECO:0000313" key="1">
    <source>
        <dbReference type="EMBL" id="BAD36168.1"/>
    </source>
</evidence>
<proteinExistence type="predicted"/>
<dbReference type="Proteomes" id="UP000000763">
    <property type="component" value="Chromosome 9"/>
</dbReference>
<reference evidence="1" key="1">
    <citation type="submission" date="2002-07" db="EMBL/GenBank/DDBJ databases">
        <title>Oryza sativa nipponbare(GA3) genomic DNA, chromosome 9, PAC clone:P0450F09.</title>
        <authorList>
            <person name="Sasaki T."/>
            <person name="Matsumoto T."/>
            <person name="Hattori M."/>
            <person name="Sakaki Y."/>
            <person name="Katayose Y."/>
        </authorList>
    </citation>
    <scope>NUCLEOTIDE SEQUENCE</scope>
</reference>
<dbReference type="EMBL" id="AP005586">
    <property type="protein sequence ID" value="BAD36168.1"/>
    <property type="molecule type" value="Genomic_DNA"/>
</dbReference>
<gene>
    <name evidence="2" type="ORF">OSJNBa0019B22.35</name>
    <name evidence="1" type="ORF">P0450F09.8</name>
</gene>
<sequence length="85" mass="9835">MAIKDRFMGCPGRTYLKEIDLLEEAYPEETEFKENAAWQEGFFLVRQGLVSTHGYKYLTRGYIVFDLRLRDKSNVPPVQAIVSST</sequence>
<reference evidence="2" key="2">
    <citation type="submission" date="2002-09" db="EMBL/GenBank/DDBJ databases">
        <title>Oryza sativa nipponbare(GA3) genomic DNA, chromosome 9, BAC clone:OSJNBa0019B22.</title>
        <authorList>
            <person name="Sasaki T."/>
            <person name="Matsumoto T."/>
            <person name="Katayose Y."/>
        </authorList>
    </citation>
    <scope>NUCLEOTIDE SEQUENCE</scope>
</reference>
<dbReference type="EMBL" id="AP005687">
    <property type="protein sequence ID" value="BAD36237.1"/>
    <property type="molecule type" value="Genomic_DNA"/>
</dbReference>
<evidence type="ECO:0000313" key="2">
    <source>
        <dbReference type="EMBL" id="BAD36237.1"/>
    </source>
</evidence>
<name>Q69N80_ORYSJ</name>
<organism evidence="2 3">
    <name type="scientific">Oryza sativa subsp. japonica</name>
    <name type="common">Rice</name>
    <dbReference type="NCBI Taxonomy" id="39947"/>
    <lineage>
        <taxon>Eukaryota</taxon>
        <taxon>Viridiplantae</taxon>
        <taxon>Streptophyta</taxon>
        <taxon>Embryophyta</taxon>
        <taxon>Tracheophyta</taxon>
        <taxon>Spermatophyta</taxon>
        <taxon>Magnoliopsida</taxon>
        <taxon>Liliopsida</taxon>
        <taxon>Poales</taxon>
        <taxon>Poaceae</taxon>
        <taxon>BOP clade</taxon>
        <taxon>Oryzoideae</taxon>
        <taxon>Oryzeae</taxon>
        <taxon>Oryzinae</taxon>
        <taxon>Oryza</taxon>
        <taxon>Oryza sativa</taxon>
    </lineage>
</organism>
<dbReference type="AlphaFoldDB" id="Q69N80"/>